<sequence length="110" mass="12028">MRSPVKTRCRAFRYQPVVTPSASLYRPWLGYWSCLASSSYTVSLVIGENLPCPSRSHRYRFLSKPFPTCYLIRGMGGQAGHIAGGRGDATPFVTRHCVVSSSVIVASVAS</sequence>
<accession>A0A5B7ECB8</accession>
<evidence type="ECO:0000313" key="2">
    <source>
        <dbReference type="Proteomes" id="UP000324222"/>
    </source>
</evidence>
<reference evidence="1 2" key="1">
    <citation type="submission" date="2019-05" db="EMBL/GenBank/DDBJ databases">
        <title>Another draft genome of Portunus trituberculatus and its Hox gene families provides insights of decapod evolution.</title>
        <authorList>
            <person name="Jeong J.-H."/>
            <person name="Song I."/>
            <person name="Kim S."/>
            <person name="Choi T."/>
            <person name="Kim D."/>
            <person name="Ryu S."/>
            <person name="Kim W."/>
        </authorList>
    </citation>
    <scope>NUCLEOTIDE SEQUENCE [LARGE SCALE GENOMIC DNA]</scope>
    <source>
        <tissue evidence="1">Muscle</tissue>
    </source>
</reference>
<protein>
    <submittedName>
        <fullName evidence="1">Uncharacterized protein</fullName>
    </submittedName>
</protein>
<dbReference type="EMBL" id="VSRR010002329">
    <property type="protein sequence ID" value="MPC30856.1"/>
    <property type="molecule type" value="Genomic_DNA"/>
</dbReference>
<name>A0A5B7ECB8_PORTR</name>
<dbReference type="AlphaFoldDB" id="A0A5B7ECB8"/>
<dbReference type="Proteomes" id="UP000324222">
    <property type="component" value="Unassembled WGS sequence"/>
</dbReference>
<keyword evidence="2" id="KW-1185">Reference proteome</keyword>
<evidence type="ECO:0000313" key="1">
    <source>
        <dbReference type="EMBL" id="MPC30856.1"/>
    </source>
</evidence>
<comment type="caution">
    <text evidence="1">The sequence shown here is derived from an EMBL/GenBank/DDBJ whole genome shotgun (WGS) entry which is preliminary data.</text>
</comment>
<proteinExistence type="predicted"/>
<gene>
    <name evidence="1" type="ORF">E2C01_024127</name>
</gene>
<organism evidence="1 2">
    <name type="scientific">Portunus trituberculatus</name>
    <name type="common">Swimming crab</name>
    <name type="synonym">Neptunus trituberculatus</name>
    <dbReference type="NCBI Taxonomy" id="210409"/>
    <lineage>
        <taxon>Eukaryota</taxon>
        <taxon>Metazoa</taxon>
        <taxon>Ecdysozoa</taxon>
        <taxon>Arthropoda</taxon>
        <taxon>Crustacea</taxon>
        <taxon>Multicrustacea</taxon>
        <taxon>Malacostraca</taxon>
        <taxon>Eumalacostraca</taxon>
        <taxon>Eucarida</taxon>
        <taxon>Decapoda</taxon>
        <taxon>Pleocyemata</taxon>
        <taxon>Brachyura</taxon>
        <taxon>Eubrachyura</taxon>
        <taxon>Portunoidea</taxon>
        <taxon>Portunidae</taxon>
        <taxon>Portuninae</taxon>
        <taxon>Portunus</taxon>
    </lineage>
</organism>